<evidence type="ECO:0000256" key="1">
    <source>
        <dbReference type="ARBA" id="ARBA00022452"/>
    </source>
</evidence>
<dbReference type="Pfam" id="PF08479">
    <property type="entry name" value="POTRA_2"/>
    <property type="match status" value="1"/>
</dbReference>
<dbReference type="AlphaFoldDB" id="A0A6J4VN63"/>
<gene>
    <name evidence="8" type="ORF">AVDCRST_MAG81-3377</name>
</gene>
<proteinExistence type="predicted"/>
<feature type="signal peptide" evidence="5">
    <location>
        <begin position="1"/>
        <end position="25"/>
    </location>
</feature>
<feature type="region of interest" description="Disordered" evidence="4">
    <location>
        <begin position="42"/>
        <end position="67"/>
    </location>
</feature>
<dbReference type="GO" id="GO:0046819">
    <property type="term" value="P:protein secretion by the type V secretion system"/>
    <property type="evidence" value="ECO:0007669"/>
    <property type="project" value="TreeGrafter"/>
</dbReference>
<keyword evidence="1" id="KW-0472">Membrane</keyword>
<keyword evidence="1" id="KW-1134">Transmembrane beta strand</keyword>
<dbReference type="InterPro" id="IPR005565">
    <property type="entry name" value="Hemolysn_activator_HlyB_C"/>
</dbReference>
<protein>
    <recommendedName>
        <fullName evidence="9">Hemolysin activation/secretion protein</fullName>
    </recommendedName>
</protein>
<dbReference type="GO" id="GO:0008320">
    <property type="term" value="F:protein transmembrane transporter activity"/>
    <property type="evidence" value="ECO:0007669"/>
    <property type="project" value="TreeGrafter"/>
</dbReference>
<keyword evidence="2" id="KW-0812">Transmembrane</keyword>
<accession>A0A6J4VN63</accession>
<evidence type="ECO:0000256" key="3">
    <source>
        <dbReference type="ARBA" id="ARBA00023237"/>
    </source>
</evidence>
<dbReference type="PANTHER" id="PTHR34597">
    <property type="entry name" value="SLR1661 PROTEIN"/>
    <property type="match status" value="1"/>
</dbReference>
<dbReference type="InterPro" id="IPR013686">
    <property type="entry name" value="Polypept-transport_assoc_ShlB"/>
</dbReference>
<evidence type="ECO:0000259" key="6">
    <source>
        <dbReference type="Pfam" id="PF03865"/>
    </source>
</evidence>
<evidence type="ECO:0000256" key="4">
    <source>
        <dbReference type="SAM" id="MobiDB-lite"/>
    </source>
</evidence>
<sequence length="576" mass="62955">MNQSKFWVNIVSLLISLLGTLPAIAQTSPGYQFPNPILPTPLPSPQLPFPQPPSPLKVPPSLAPSAPEVPTGLSGTFTVRQFKFEGSKAFSTNQLQEAVAPFTGHPITLKELKQALDAINMLYLKAGYLTSGIRIPGSLNRQRQSSSNVVFTIRVIEAQVEQINVLGSARLQSYVRARLERAASPALNEERLLDAIRFLQRDPLIKTISAELLPGSQQGQWIVGVRITPRPPLSVQVGLDNNRSPAVGSLQRRVSFSDNNLLGRGDRLRLGYFNTQGSNAGTASYTLPYNTSNGTLQFATSILASRIIENPFNQIDLLSNFRSYELTVRQPLSRTATQRSTQEFALGLTASRQESEASLLGVPFPLSAGADAQGRTRISAVRFFQEYSRQSNKQTLALRSQLSAGLNLGSTINPQPPDSRFFSWRGEGQYARLMARDTPLLVGFGVQASDRSLVPIEQLSLGGPDTVRGYRKDLILANSGAFASIETRFPILRSSRLPGLLQVAPFFDFGTSFDGKQGFNLNQHHTLASVGVGLRWQVANELFMRLDYGIPLVSVPAQGDSLQAQGVSFAVYYNPL</sequence>
<organism evidence="8">
    <name type="scientific">uncultured Synechococcales cyanobacterium</name>
    <dbReference type="NCBI Taxonomy" id="1936017"/>
    <lineage>
        <taxon>Bacteria</taxon>
        <taxon>Bacillati</taxon>
        <taxon>Cyanobacteriota</taxon>
        <taxon>Cyanophyceae</taxon>
        <taxon>Synechococcales</taxon>
        <taxon>environmental samples</taxon>
    </lineage>
</organism>
<feature type="compositionally biased region" description="Pro residues" evidence="4">
    <location>
        <begin position="42"/>
        <end position="62"/>
    </location>
</feature>
<dbReference type="PANTHER" id="PTHR34597:SF3">
    <property type="entry name" value="OUTER MEMBRANE TRANSPORTER CDIB"/>
    <property type="match status" value="1"/>
</dbReference>
<dbReference type="GO" id="GO:0098046">
    <property type="term" value="C:type V protein secretion system complex"/>
    <property type="evidence" value="ECO:0007669"/>
    <property type="project" value="TreeGrafter"/>
</dbReference>
<feature type="chain" id="PRO_5027102262" description="Hemolysin activation/secretion protein" evidence="5">
    <location>
        <begin position="26"/>
        <end position="576"/>
    </location>
</feature>
<keyword evidence="3" id="KW-0998">Cell outer membrane</keyword>
<reference evidence="8" key="1">
    <citation type="submission" date="2020-02" db="EMBL/GenBank/DDBJ databases">
        <authorList>
            <person name="Meier V. D."/>
        </authorList>
    </citation>
    <scope>NUCLEOTIDE SEQUENCE</scope>
    <source>
        <strain evidence="8">AVDCRST_MAG81</strain>
    </source>
</reference>
<feature type="domain" description="Haemolysin activator HlyB C-terminal" evidence="6">
    <location>
        <begin position="223"/>
        <end position="535"/>
    </location>
</feature>
<dbReference type="InterPro" id="IPR051544">
    <property type="entry name" value="TPS_OM_transporter"/>
</dbReference>
<evidence type="ECO:0008006" key="9">
    <source>
        <dbReference type="Google" id="ProtNLM"/>
    </source>
</evidence>
<keyword evidence="5" id="KW-0732">Signal</keyword>
<evidence type="ECO:0000313" key="8">
    <source>
        <dbReference type="EMBL" id="CAA9583745.1"/>
    </source>
</evidence>
<name>A0A6J4VN63_9CYAN</name>
<evidence type="ECO:0000259" key="7">
    <source>
        <dbReference type="Pfam" id="PF08479"/>
    </source>
</evidence>
<feature type="domain" description="Polypeptide-transport-associated ShlB-type" evidence="7">
    <location>
        <begin position="77"/>
        <end position="136"/>
    </location>
</feature>
<dbReference type="EMBL" id="CADCWO010000185">
    <property type="protein sequence ID" value="CAA9583745.1"/>
    <property type="molecule type" value="Genomic_DNA"/>
</dbReference>
<dbReference type="Gene3D" id="3.10.20.310">
    <property type="entry name" value="membrane protein fhac"/>
    <property type="match status" value="1"/>
</dbReference>
<evidence type="ECO:0000256" key="2">
    <source>
        <dbReference type="ARBA" id="ARBA00022692"/>
    </source>
</evidence>
<dbReference type="Pfam" id="PF03865">
    <property type="entry name" value="ShlB"/>
    <property type="match status" value="1"/>
</dbReference>
<dbReference type="Gene3D" id="2.40.160.50">
    <property type="entry name" value="membrane protein fhac: a member of the omp85/tpsb transporter family"/>
    <property type="match status" value="1"/>
</dbReference>
<evidence type="ECO:0000256" key="5">
    <source>
        <dbReference type="SAM" id="SignalP"/>
    </source>
</evidence>